<dbReference type="RefSeq" id="WP_149279536.1">
    <property type="nucleotide sequence ID" value="NZ_CP043506.1"/>
</dbReference>
<feature type="transmembrane region" description="Helical" evidence="1">
    <location>
        <begin position="43"/>
        <end position="65"/>
    </location>
</feature>
<accession>A0A5C1YRW7</accession>
<dbReference type="OrthoDB" id="7226399at2"/>
<keyword evidence="1" id="KW-0812">Transmembrane</keyword>
<evidence type="ECO:0000313" key="3">
    <source>
        <dbReference type="Proteomes" id="UP000324536"/>
    </source>
</evidence>
<dbReference type="InterPro" id="IPR045629">
    <property type="entry name" value="DUF6232"/>
</dbReference>
<dbReference type="AlphaFoldDB" id="A0A5C1YRW7"/>
<feature type="transmembrane region" description="Helical" evidence="1">
    <location>
        <begin position="71"/>
        <end position="95"/>
    </location>
</feature>
<dbReference type="EMBL" id="CP043506">
    <property type="protein sequence ID" value="QEO17860.1"/>
    <property type="molecule type" value="Genomic_DNA"/>
</dbReference>
<keyword evidence="1" id="KW-1133">Transmembrane helix</keyword>
<proteinExistence type="predicted"/>
<sequence length="136" mass="14852">MREEYFYKEGQISVTKTLIRHWDTSFAVANIDSVSIGKQNTQLYGIGAIILLTFAVIASIAMVTTKKIPHLGVPAIFCVIAAALIIGATLAYLAIKPKFYLHFRSSGGSSKTIETRDYAKIGPLKFAIEQAIISRG</sequence>
<reference evidence="2 3" key="1">
    <citation type="submission" date="2019-09" db="EMBL/GenBank/DDBJ databases">
        <title>Genome sequencing of strain KACC 21233.</title>
        <authorList>
            <person name="Heo J."/>
            <person name="Kim S.-J."/>
            <person name="Kim J.-S."/>
            <person name="Hong S.-B."/>
            <person name="Kwon S.-W."/>
        </authorList>
    </citation>
    <scope>NUCLEOTIDE SEQUENCE [LARGE SCALE GENOMIC DNA]</scope>
    <source>
        <strain evidence="2 3">KACC 21233</strain>
    </source>
</reference>
<evidence type="ECO:0000256" key="1">
    <source>
        <dbReference type="SAM" id="Phobius"/>
    </source>
</evidence>
<keyword evidence="3" id="KW-1185">Reference proteome</keyword>
<protein>
    <submittedName>
        <fullName evidence="2">Uncharacterized protein</fullName>
    </submittedName>
</protein>
<organism evidence="2 3">
    <name type="scientific">Acetobacter vaccinii</name>
    <dbReference type="NCBI Taxonomy" id="2592655"/>
    <lineage>
        <taxon>Bacteria</taxon>
        <taxon>Pseudomonadati</taxon>
        <taxon>Pseudomonadota</taxon>
        <taxon>Alphaproteobacteria</taxon>
        <taxon>Acetobacterales</taxon>
        <taxon>Acetobacteraceae</taxon>
        <taxon>Acetobacter</taxon>
    </lineage>
</organism>
<dbReference type="Proteomes" id="UP000324536">
    <property type="component" value="Chromosome"/>
</dbReference>
<gene>
    <name evidence="2" type="ORF">FLP30_09045</name>
</gene>
<dbReference type="Pfam" id="PF19744">
    <property type="entry name" value="DUF6232"/>
    <property type="match status" value="1"/>
</dbReference>
<keyword evidence="1" id="KW-0472">Membrane</keyword>
<evidence type="ECO:0000313" key="2">
    <source>
        <dbReference type="EMBL" id="QEO17860.1"/>
    </source>
</evidence>
<name>A0A5C1YRW7_9PROT</name>
<dbReference type="KEGG" id="acek:FLP30_09045"/>